<name>A0A0G3EQX9_9BURK</name>
<dbReference type="PANTHER" id="PTHR37419">
    <property type="entry name" value="SERINE/THREONINE-PROTEIN KINASE TOXIN HIPA"/>
    <property type="match status" value="1"/>
</dbReference>
<dbReference type="InterPro" id="IPR017508">
    <property type="entry name" value="HipA_N1"/>
</dbReference>
<evidence type="ECO:0000313" key="7">
    <source>
        <dbReference type="Proteomes" id="UP000036700"/>
    </source>
</evidence>
<dbReference type="EMBL" id="CP011568">
    <property type="protein sequence ID" value="AKJ67752.1"/>
    <property type="molecule type" value="Genomic_DNA"/>
</dbReference>
<dbReference type="STRING" id="445709.ABW99_05440"/>
<dbReference type="Pfam" id="PF07804">
    <property type="entry name" value="HipA_C"/>
    <property type="match status" value="1"/>
</dbReference>
<sequence>MSEALHPRYLAVWLYGRLCGHLCEAGGNVRFVPSEAFRADPQRPTLSLSISVPTEAGRRATAEVFDNPFHPALYNTGHALPPYFAGLLPEGELRKRLELTRHNPGDRDDFGVLASAGEDLPGAVVVLPADLDTLPAAVRAYGVTGGADNLEICVVEGATQGAASVSGVQNKLALSTAEQGRRYTLPSRGRLSDVIAKLPARGDDSQIINESICMRLAAAAGVDVAASTVLPLSTIEVDGLAASLGEHLRYLAVDRFDRTPGARIHAEDACQVLGRMPAAKYAGPDAYVQFVAVLYRLSQSGVEHVRQFFLRQAVNALIGNSDAHLKNFSVIYPNGRLPALSPAYDIVCVAALPGFAAYGQNVAIDRLQREETLATYECIAEQAGVPRRIATAAVKDAVAQARAHWPRLLDELDAPPVLRSVIGERLEGLSLAREVRPRA</sequence>
<comment type="similarity">
    <text evidence="1">Belongs to the HipA Ser/Thr kinase family.</text>
</comment>
<dbReference type="GO" id="GO:0005829">
    <property type="term" value="C:cytosol"/>
    <property type="evidence" value="ECO:0007669"/>
    <property type="project" value="TreeGrafter"/>
</dbReference>
<dbReference type="RefSeq" id="WP_047213472.1">
    <property type="nucleotide sequence ID" value="NZ_CP011568.3"/>
</dbReference>
<keyword evidence="3" id="KW-0418">Kinase</keyword>
<dbReference type="PANTHER" id="PTHR37419:SF1">
    <property type="entry name" value="SERINE_THREONINE-PROTEIN KINASE TOXIN HIPA"/>
    <property type="match status" value="1"/>
</dbReference>
<feature type="domain" description="HipA N-terminal subdomain 1" evidence="5">
    <location>
        <begin position="10"/>
        <end position="126"/>
    </location>
</feature>
<evidence type="ECO:0000259" key="5">
    <source>
        <dbReference type="Pfam" id="PF13657"/>
    </source>
</evidence>
<protein>
    <submittedName>
        <fullName evidence="6">Regulator</fullName>
    </submittedName>
</protein>
<dbReference type="Pfam" id="PF13657">
    <property type="entry name" value="Couple_hipA"/>
    <property type="match status" value="1"/>
</dbReference>
<evidence type="ECO:0000313" key="6">
    <source>
        <dbReference type="EMBL" id="AKJ67752.1"/>
    </source>
</evidence>
<dbReference type="PATRIC" id="fig|445709.3.peg.1172"/>
<dbReference type="OrthoDB" id="9805913at2"/>
<organism evidence="6 7">
    <name type="scientific">Pandoraea thiooxydans</name>
    <dbReference type="NCBI Taxonomy" id="445709"/>
    <lineage>
        <taxon>Bacteria</taxon>
        <taxon>Pseudomonadati</taxon>
        <taxon>Pseudomonadota</taxon>
        <taxon>Betaproteobacteria</taxon>
        <taxon>Burkholderiales</taxon>
        <taxon>Burkholderiaceae</taxon>
        <taxon>Pandoraea</taxon>
    </lineage>
</organism>
<reference evidence="7" key="1">
    <citation type="submission" date="2015-06" db="EMBL/GenBank/DDBJ databases">
        <authorList>
            <person name="Lim Y.L."/>
            <person name="Ee R."/>
            <person name="Yong D."/>
            <person name="How K.Y."/>
            <person name="Yin W.F."/>
            <person name="Chan K.G."/>
        </authorList>
    </citation>
    <scope>NUCLEOTIDE SEQUENCE [LARGE SCALE GENOMIC DNA]</scope>
    <source>
        <strain evidence="7">DSM 25325</strain>
    </source>
</reference>
<dbReference type="GO" id="GO:0004674">
    <property type="term" value="F:protein serine/threonine kinase activity"/>
    <property type="evidence" value="ECO:0007669"/>
    <property type="project" value="TreeGrafter"/>
</dbReference>
<dbReference type="AlphaFoldDB" id="A0A0G3EQX9"/>
<evidence type="ECO:0000256" key="2">
    <source>
        <dbReference type="ARBA" id="ARBA00022679"/>
    </source>
</evidence>
<keyword evidence="7" id="KW-1185">Reference proteome</keyword>
<accession>A0A0G3EQX9</accession>
<evidence type="ECO:0000256" key="1">
    <source>
        <dbReference type="ARBA" id="ARBA00010164"/>
    </source>
</evidence>
<feature type="domain" description="HipA-like C-terminal" evidence="4">
    <location>
        <begin position="164"/>
        <end position="405"/>
    </location>
</feature>
<dbReference type="Gene3D" id="1.10.1070.20">
    <property type="match status" value="1"/>
</dbReference>
<keyword evidence="2" id="KW-0808">Transferase</keyword>
<dbReference type="InterPro" id="IPR052028">
    <property type="entry name" value="HipA_Ser/Thr_kinase"/>
</dbReference>
<dbReference type="KEGG" id="ptx:ABW99_05440"/>
<dbReference type="Proteomes" id="UP000036700">
    <property type="component" value="Chromosome"/>
</dbReference>
<dbReference type="NCBIfam" id="TIGR03071">
    <property type="entry name" value="couple_hipA"/>
    <property type="match status" value="1"/>
</dbReference>
<proteinExistence type="inferred from homology"/>
<gene>
    <name evidence="6" type="ORF">ABW99_05440</name>
</gene>
<dbReference type="InterPro" id="IPR012893">
    <property type="entry name" value="HipA-like_C"/>
</dbReference>
<evidence type="ECO:0000259" key="4">
    <source>
        <dbReference type="Pfam" id="PF07804"/>
    </source>
</evidence>
<evidence type="ECO:0000256" key="3">
    <source>
        <dbReference type="ARBA" id="ARBA00022777"/>
    </source>
</evidence>